<dbReference type="RefSeq" id="WP_308489013.1">
    <property type="nucleotide sequence ID" value="NZ_JAVFCB010000004.1"/>
</dbReference>
<dbReference type="InterPro" id="IPR036259">
    <property type="entry name" value="MFS_trans_sf"/>
</dbReference>
<dbReference type="InterPro" id="IPR011701">
    <property type="entry name" value="MFS"/>
</dbReference>
<evidence type="ECO:0000313" key="9">
    <source>
        <dbReference type="Proteomes" id="UP001230289"/>
    </source>
</evidence>
<keyword evidence="2" id="KW-1003">Cell membrane</keyword>
<name>A0ABU0XIX2_9MICO</name>
<sequence length="420" mass="43695">MHADDQDTTTRAAKGLLRPWHFIIAFGVVSLLADMVYEGARSIIGPYLATLGASATVVGIVAGAGEFIGYGLRVVTGYAVVRTRHYWTWTIVGYALTVLSVPLIGVTGVIAPALLLYGTERLGKAVRSPAKDTLLSHASARTGRGSAFGVHQALDQTGAVLGPLLLAAVLGWRDGDYALAFGVLIVPGVLVLALLFWLRHRVPDPLVYETPAAQERQAAAVPSAARPAAPLRRGLPGRFWLYVAAIAVLSAGIASFPLLAYHAQSRHLLTDAQVPILFAVAMFVDGASGLVMGRAYDRFGPRTLYLVPVAAGVAAIAFTQSVALIWIGVAVWGVVNGILDSTVKAVVTELVPSASRAIAFGWLAFVRGAGLLVAGAVLGFAYDRGAIVVIATALVANALGLIGLVLVLRTVGSAKAVSGP</sequence>
<proteinExistence type="predicted"/>
<comment type="subcellular location">
    <subcellularLocation>
        <location evidence="1">Cell membrane</location>
        <topology evidence="1">Multi-pass membrane protein</topology>
    </subcellularLocation>
</comment>
<evidence type="ECO:0000256" key="6">
    <source>
        <dbReference type="SAM" id="Phobius"/>
    </source>
</evidence>
<protein>
    <submittedName>
        <fullName evidence="8">MFS transporter</fullName>
    </submittedName>
</protein>
<comment type="caution">
    <text evidence="8">The sequence shown here is derived from an EMBL/GenBank/DDBJ whole genome shotgun (WGS) entry which is preliminary data.</text>
</comment>
<feature type="transmembrane region" description="Helical" evidence="6">
    <location>
        <begin position="20"/>
        <end position="37"/>
    </location>
</feature>
<feature type="transmembrane region" description="Helical" evidence="6">
    <location>
        <begin position="272"/>
        <end position="292"/>
    </location>
</feature>
<feature type="transmembrane region" description="Helical" evidence="6">
    <location>
        <begin position="387"/>
        <end position="408"/>
    </location>
</feature>
<evidence type="ECO:0000313" key="8">
    <source>
        <dbReference type="EMBL" id="MDQ4214080.1"/>
    </source>
</evidence>
<evidence type="ECO:0000256" key="5">
    <source>
        <dbReference type="ARBA" id="ARBA00023136"/>
    </source>
</evidence>
<feature type="transmembrane region" description="Helical" evidence="6">
    <location>
        <begin position="304"/>
        <end position="335"/>
    </location>
</feature>
<dbReference type="Pfam" id="PF07690">
    <property type="entry name" value="MFS_1"/>
    <property type="match status" value="1"/>
</dbReference>
<keyword evidence="9" id="KW-1185">Reference proteome</keyword>
<evidence type="ECO:0000256" key="1">
    <source>
        <dbReference type="ARBA" id="ARBA00004651"/>
    </source>
</evidence>
<dbReference type="SUPFAM" id="SSF103473">
    <property type="entry name" value="MFS general substrate transporter"/>
    <property type="match status" value="1"/>
</dbReference>
<feature type="domain" description="Major facilitator superfamily (MFS) profile" evidence="7">
    <location>
        <begin position="20"/>
        <end position="415"/>
    </location>
</feature>
<dbReference type="PANTHER" id="PTHR42688">
    <property type="entry name" value="CONSERVED PROTEIN"/>
    <property type="match status" value="1"/>
</dbReference>
<evidence type="ECO:0000259" key="7">
    <source>
        <dbReference type="PROSITE" id="PS50850"/>
    </source>
</evidence>
<keyword evidence="4 6" id="KW-1133">Transmembrane helix</keyword>
<feature type="transmembrane region" description="Helical" evidence="6">
    <location>
        <begin position="355"/>
        <end position="380"/>
    </location>
</feature>
<dbReference type="PANTHER" id="PTHR42688:SF1">
    <property type="entry name" value="BLR5212 PROTEIN"/>
    <property type="match status" value="1"/>
</dbReference>
<reference evidence="8 9" key="1">
    <citation type="submission" date="2023-08" db="EMBL/GenBank/DDBJ databases">
        <title>Microbacterium sp. nov., isolated from a waste landfill.</title>
        <authorList>
            <person name="Wen W."/>
        </authorList>
    </citation>
    <scope>NUCLEOTIDE SEQUENCE [LARGE SCALE GENOMIC DNA]</scope>
    <source>
        <strain evidence="8 9">ASV81</strain>
    </source>
</reference>
<dbReference type="InterPro" id="IPR020846">
    <property type="entry name" value="MFS_dom"/>
</dbReference>
<dbReference type="InterPro" id="IPR052425">
    <property type="entry name" value="Uncharacterized_MFS-type"/>
</dbReference>
<dbReference type="PROSITE" id="PS50850">
    <property type="entry name" value="MFS"/>
    <property type="match status" value="1"/>
</dbReference>
<dbReference type="Proteomes" id="UP001230289">
    <property type="component" value="Unassembled WGS sequence"/>
</dbReference>
<feature type="transmembrane region" description="Helical" evidence="6">
    <location>
        <begin position="91"/>
        <end position="117"/>
    </location>
</feature>
<gene>
    <name evidence="8" type="ORF">RBR11_09135</name>
</gene>
<evidence type="ECO:0000256" key="4">
    <source>
        <dbReference type="ARBA" id="ARBA00022989"/>
    </source>
</evidence>
<feature type="transmembrane region" description="Helical" evidence="6">
    <location>
        <begin position="178"/>
        <end position="198"/>
    </location>
</feature>
<keyword evidence="3 6" id="KW-0812">Transmembrane</keyword>
<dbReference type="CDD" id="cd17370">
    <property type="entry name" value="MFS_MJ1317_like"/>
    <property type="match status" value="1"/>
</dbReference>
<feature type="transmembrane region" description="Helical" evidence="6">
    <location>
        <begin position="49"/>
        <end position="71"/>
    </location>
</feature>
<dbReference type="EMBL" id="JAVFCB010000004">
    <property type="protein sequence ID" value="MDQ4214080.1"/>
    <property type="molecule type" value="Genomic_DNA"/>
</dbReference>
<dbReference type="Gene3D" id="1.20.1250.20">
    <property type="entry name" value="MFS general substrate transporter like domains"/>
    <property type="match status" value="2"/>
</dbReference>
<accession>A0ABU0XIX2</accession>
<evidence type="ECO:0000256" key="2">
    <source>
        <dbReference type="ARBA" id="ARBA00022475"/>
    </source>
</evidence>
<feature type="transmembrane region" description="Helical" evidence="6">
    <location>
        <begin position="239"/>
        <end position="260"/>
    </location>
</feature>
<evidence type="ECO:0000256" key="3">
    <source>
        <dbReference type="ARBA" id="ARBA00022692"/>
    </source>
</evidence>
<feature type="transmembrane region" description="Helical" evidence="6">
    <location>
        <begin position="153"/>
        <end position="172"/>
    </location>
</feature>
<keyword evidence="5 6" id="KW-0472">Membrane</keyword>
<organism evidence="8 9">
    <name type="scientific">Microbacterium capsulatum</name>
    <dbReference type="NCBI Taxonomy" id="3041921"/>
    <lineage>
        <taxon>Bacteria</taxon>
        <taxon>Bacillati</taxon>
        <taxon>Actinomycetota</taxon>
        <taxon>Actinomycetes</taxon>
        <taxon>Micrococcales</taxon>
        <taxon>Microbacteriaceae</taxon>
        <taxon>Microbacterium</taxon>
    </lineage>
</organism>